<accession>A0A1Y1SXY8</accession>
<dbReference type="AlphaFoldDB" id="A0A1Y1SXY8"/>
<comment type="caution">
    <text evidence="1">The sequence shown here is derived from an EMBL/GenBank/DDBJ whole genome shotgun (WGS) entry which is preliminary data.</text>
</comment>
<name>A0A1Y1SXY8_9FLAO</name>
<dbReference type="Proteomes" id="UP000192746">
    <property type="component" value="Unassembled WGS sequence"/>
</dbReference>
<gene>
    <name evidence="1" type="ORF">IIF7_19881</name>
</gene>
<evidence type="ECO:0000313" key="2">
    <source>
        <dbReference type="Proteomes" id="UP000192746"/>
    </source>
</evidence>
<dbReference type="EMBL" id="ARYN01000032">
    <property type="protein sequence ID" value="ORL43608.1"/>
    <property type="molecule type" value="Genomic_DNA"/>
</dbReference>
<sequence>SFETNCRYVSFKKTRTKLKTEIINQPYSGEFKERIYDIESPWNSQSWTWIKFTDKNMIETVGQFRGFPKEVKYSERRNEIIVLTSDHIFRLNASDLNLIETERQLNYQDLEVSPDGTFIFHNYYEIEKMNNSLSEMIEIESPFKMDDIRFKKWNGKNLEFECEEFSNWSRKELMELDTTEWKIKIKTPHNNV</sequence>
<evidence type="ECO:0000313" key="1">
    <source>
        <dbReference type="EMBL" id="ORL43608.1"/>
    </source>
</evidence>
<proteinExistence type="predicted"/>
<dbReference type="STRING" id="1185767.IIF7_19881"/>
<reference evidence="1 2" key="1">
    <citation type="submission" date="2013-04" db="EMBL/GenBank/DDBJ databases">
        <title>Zunongwangia sp. 22II14-10F7 Genome Sequencing.</title>
        <authorList>
            <person name="Lai Q."/>
            <person name="Shao Z."/>
        </authorList>
    </citation>
    <scope>NUCLEOTIDE SEQUENCE [LARGE SCALE GENOMIC DNA]</scope>
    <source>
        <strain evidence="1 2">22II14-10F7</strain>
    </source>
</reference>
<protein>
    <submittedName>
        <fullName evidence="1">Uncharacterized protein</fullName>
    </submittedName>
</protein>
<feature type="non-terminal residue" evidence="1">
    <location>
        <position position="1"/>
    </location>
</feature>
<keyword evidence="2" id="KW-1185">Reference proteome</keyword>
<dbReference type="RefSeq" id="WP_084843436.1">
    <property type="nucleotide sequence ID" value="NZ_ARYN01000032.1"/>
</dbReference>
<organism evidence="1 2">
    <name type="scientific">Zunongwangia atlantica 22II14-10F7</name>
    <dbReference type="NCBI Taxonomy" id="1185767"/>
    <lineage>
        <taxon>Bacteria</taxon>
        <taxon>Pseudomonadati</taxon>
        <taxon>Bacteroidota</taxon>
        <taxon>Flavobacteriia</taxon>
        <taxon>Flavobacteriales</taxon>
        <taxon>Flavobacteriaceae</taxon>
        <taxon>Zunongwangia</taxon>
    </lineage>
</organism>